<gene>
    <name evidence="1" type="ORF">DM82_1068</name>
</gene>
<dbReference type="AlphaFoldDB" id="A0AAI8B3P3"/>
<reference evidence="1 2" key="1">
    <citation type="submission" date="2014-06" db="EMBL/GenBank/DDBJ databases">
        <authorList>
            <person name="Bishop-Lilly K.A."/>
            <person name="Broomall S.M."/>
            <person name="Chain P.S."/>
            <person name="Chertkov O."/>
            <person name="Coyne S.R."/>
            <person name="Daligault H.E."/>
            <person name="Davenport K.W."/>
            <person name="Erkkila T."/>
            <person name="Frey K.G."/>
            <person name="Gibbons H.S."/>
            <person name="Gu W."/>
            <person name="Jaissle J."/>
            <person name="Johnson S.L."/>
            <person name="Koroleva G.I."/>
            <person name="Ladner J.T."/>
            <person name="Lo C.-C."/>
            <person name="Minogue T.D."/>
            <person name="Munk C."/>
            <person name="Palacios G.F."/>
            <person name="Redden C.L."/>
            <person name="Rosenzweig C.N."/>
            <person name="Scholz M.B."/>
            <person name="Teshima H."/>
            <person name="Xu Y."/>
        </authorList>
    </citation>
    <scope>NUCLEOTIDE SEQUENCE [LARGE SCALE GENOMIC DNA]</scope>
    <source>
        <strain evidence="1 2">EO147</strain>
    </source>
</reference>
<dbReference type="KEGG" id="bok:DM82_1068"/>
<proteinExistence type="predicted"/>
<dbReference type="RefSeq" id="WP_038800761.1">
    <property type="nucleotide sequence ID" value="NZ_CP008726.1"/>
</dbReference>
<dbReference type="Proteomes" id="UP000029424">
    <property type="component" value="Chromosome 1"/>
</dbReference>
<name>A0AAI8B3P3_9BURK</name>
<accession>A0AAI8B3P3</accession>
<evidence type="ECO:0000313" key="2">
    <source>
        <dbReference type="Proteomes" id="UP000029424"/>
    </source>
</evidence>
<sequence length="79" mass="8798">MSASAMWLVAGGVLRVMRRTHLAMLFDAAEGERTTAASHTHRRGHAERHGAPLRTYAWRLVMGLTQPRMPPRKPAHDSA</sequence>
<protein>
    <submittedName>
        <fullName evidence="1">Uncharacterized protein</fullName>
    </submittedName>
</protein>
<dbReference type="EMBL" id="CP008726">
    <property type="protein sequence ID" value="AIO65126.1"/>
    <property type="molecule type" value="Genomic_DNA"/>
</dbReference>
<evidence type="ECO:0000313" key="1">
    <source>
        <dbReference type="EMBL" id="AIO65126.1"/>
    </source>
</evidence>
<organism evidence="1 2">
    <name type="scientific">Burkholderia oklahomensis</name>
    <dbReference type="NCBI Taxonomy" id="342113"/>
    <lineage>
        <taxon>Bacteria</taxon>
        <taxon>Pseudomonadati</taxon>
        <taxon>Pseudomonadota</taxon>
        <taxon>Betaproteobacteria</taxon>
        <taxon>Burkholderiales</taxon>
        <taxon>Burkholderiaceae</taxon>
        <taxon>Burkholderia</taxon>
        <taxon>pseudomallei group</taxon>
    </lineage>
</organism>
<keyword evidence="2" id="KW-1185">Reference proteome</keyword>